<dbReference type="Pfam" id="PF19055">
    <property type="entry name" value="ABC2_membrane_7"/>
    <property type="match status" value="1"/>
</dbReference>
<evidence type="ECO:0000256" key="4">
    <source>
        <dbReference type="ARBA" id="ARBA00022692"/>
    </source>
</evidence>
<feature type="transmembrane region" description="Helical" evidence="9">
    <location>
        <begin position="582"/>
        <end position="604"/>
    </location>
</feature>
<feature type="transmembrane region" description="Helical" evidence="9">
    <location>
        <begin position="493"/>
        <end position="513"/>
    </location>
</feature>
<sequence length="609" mass="68708">MTDNASTGQPNGLAAKQQALELHFSQANYSLRGSAKGFSPILNEACGVFKSGRLTAILGPSGAGKSTLLNALAGFKLRGVSGQFLLNGQPRDMMSFRKMSAYIAQDFVMLNFLTTEETIRVSVDLKMPRSTTRAEKQKTIDDIIEILQLQSCRQTLVKNLSGGEHKRLSIAIELVTNPPIMFFDEPTSGLDCVASYQVICHLQRLAHDGRIVVCVVHQPGSRLFQLFDDVLVLAHGEVLYAGEQREMLSSFAESGFICPQYYNPADFALEVCSHSTSIERCESLIAQNKLRHCHPSNIVKLQVDEETLIKVDQETSTSDLSHLRSKEQVGFWYQLRVLLCRHLRSMYRDLMAVQMRLIMHVVIALLLGVVYWQIGADAEKIVSNVSCIFFIILFIFAGNAMPSILLCIQDSAVFIREYYNGWYSLKAYYISKVLADLPLQLACPTLFISIGYFMSGQPAEWQRFAMCWGICVMTAFIAHFIGVIAGSLFPMPLAIFLVPSATIPFLLFSGFFIRLNELSWFLRPICNVSFFRYIFEGLLRAIYGYDRGDLECHAQLGYCYYRTADQFLKDFQMQGDEFGWDLAVLGMFMVFLLISFFITLKAVIRRALR</sequence>
<evidence type="ECO:0000259" key="10">
    <source>
        <dbReference type="PROSITE" id="PS50893"/>
    </source>
</evidence>
<dbReference type="EMBL" id="CH902620">
    <property type="protein sequence ID" value="KPU73828.1"/>
    <property type="molecule type" value="Genomic_DNA"/>
</dbReference>
<dbReference type="GO" id="GO:0005886">
    <property type="term" value="C:plasma membrane"/>
    <property type="evidence" value="ECO:0007669"/>
    <property type="project" value="TreeGrafter"/>
</dbReference>
<evidence type="ECO:0000256" key="3">
    <source>
        <dbReference type="ARBA" id="ARBA00022448"/>
    </source>
</evidence>
<feature type="transmembrane region" description="Helical" evidence="9">
    <location>
        <begin position="461"/>
        <end position="481"/>
    </location>
</feature>
<dbReference type="Gene3D" id="3.40.50.300">
    <property type="entry name" value="P-loop containing nucleotide triphosphate hydrolases"/>
    <property type="match status" value="1"/>
</dbReference>
<dbReference type="GO" id="GO:0140359">
    <property type="term" value="F:ABC-type transporter activity"/>
    <property type="evidence" value="ECO:0007669"/>
    <property type="project" value="InterPro"/>
</dbReference>
<dbReference type="Proteomes" id="UP000007801">
    <property type="component" value="Unassembled WGS sequence"/>
</dbReference>
<dbReference type="CDD" id="cd03213">
    <property type="entry name" value="ABCG_EPDR"/>
    <property type="match status" value="1"/>
</dbReference>
<keyword evidence="5" id="KW-0547">Nucleotide-binding</keyword>
<feature type="domain" description="ABC transporter" evidence="10">
    <location>
        <begin position="22"/>
        <end position="260"/>
    </location>
</feature>
<dbReference type="GO" id="GO:0005524">
    <property type="term" value="F:ATP binding"/>
    <property type="evidence" value="ECO:0007669"/>
    <property type="project" value="UniProtKB-KW"/>
</dbReference>
<feature type="transmembrane region" description="Helical" evidence="9">
    <location>
        <begin position="357"/>
        <end position="375"/>
    </location>
</feature>
<dbReference type="InterPro" id="IPR050352">
    <property type="entry name" value="ABCG_transporters"/>
</dbReference>
<reference evidence="11 12" key="1">
    <citation type="journal article" date="2007" name="Nature">
        <title>Evolution of genes and genomes on the Drosophila phylogeny.</title>
        <authorList>
            <consortium name="Drosophila 12 Genomes Consortium"/>
            <person name="Clark A.G."/>
            <person name="Eisen M.B."/>
            <person name="Smith D.R."/>
            <person name="Bergman C.M."/>
            <person name="Oliver B."/>
            <person name="Markow T.A."/>
            <person name="Kaufman T.C."/>
            <person name="Kellis M."/>
            <person name="Gelbart W."/>
            <person name="Iyer V.N."/>
            <person name="Pollard D.A."/>
            <person name="Sackton T.B."/>
            <person name="Larracuente A.M."/>
            <person name="Singh N.D."/>
            <person name="Abad J.P."/>
            <person name="Abt D.N."/>
            <person name="Adryan B."/>
            <person name="Aguade M."/>
            <person name="Akashi H."/>
            <person name="Anderson W.W."/>
            <person name="Aquadro C.F."/>
            <person name="Ardell D.H."/>
            <person name="Arguello R."/>
            <person name="Artieri C.G."/>
            <person name="Barbash D.A."/>
            <person name="Barker D."/>
            <person name="Barsanti P."/>
            <person name="Batterham P."/>
            <person name="Batzoglou S."/>
            <person name="Begun D."/>
            <person name="Bhutkar A."/>
            <person name="Blanco E."/>
            <person name="Bosak S.A."/>
            <person name="Bradley R.K."/>
            <person name="Brand A.D."/>
            <person name="Brent M.R."/>
            <person name="Brooks A.N."/>
            <person name="Brown R.H."/>
            <person name="Butlin R.K."/>
            <person name="Caggese C."/>
            <person name="Calvi B.R."/>
            <person name="Bernardo de Carvalho A."/>
            <person name="Caspi A."/>
            <person name="Castrezana S."/>
            <person name="Celniker S.E."/>
            <person name="Chang J.L."/>
            <person name="Chapple C."/>
            <person name="Chatterji S."/>
            <person name="Chinwalla A."/>
            <person name="Civetta A."/>
            <person name="Clifton S.W."/>
            <person name="Comeron J.M."/>
            <person name="Costello J.C."/>
            <person name="Coyne J.A."/>
            <person name="Daub J."/>
            <person name="David R.G."/>
            <person name="Delcher A.L."/>
            <person name="Delehaunty K."/>
            <person name="Do C.B."/>
            <person name="Ebling H."/>
            <person name="Edwards K."/>
            <person name="Eickbush T."/>
            <person name="Evans J.D."/>
            <person name="Filipski A."/>
            <person name="Findeiss S."/>
            <person name="Freyhult E."/>
            <person name="Fulton L."/>
            <person name="Fulton R."/>
            <person name="Garcia A.C."/>
            <person name="Gardiner A."/>
            <person name="Garfield D.A."/>
            <person name="Garvin B.E."/>
            <person name="Gibson G."/>
            <person name="Gilbert D."/>
            <person name="Gnerre S."/>
            <person name="Godfrey J."/>
            <person name="Good R."/>
            <person name="Gotea V."/>
            <person name="Gravely B."/>
            <person name="Greenberg A.J."/>
            <person name="Griffiths-Jones S."/>
            <person name="Gross S."/>
            <person name="Guigo R."/>
            <person name="Gustafson E.A."/>
            <person name="Haerty W."/>
            <person name="Hahn M.W."/>
            <person name="Halligan D.L."/>
            <person name="Halpern A.L."/>
            <person name="Halter G.M."/>
            <person name="Han M.V."/>
            <person name="Heger A."/>
            <person name="Hillier L."/>
            <person name="Hinrichs A.S."/>
            <person name="Holmes I."/>
            <person name="Hoskins R.A."/>
            <person name="Hubisz M.J."/>
            <person name="Hultmark D."/>
            <person name="Huntley M.A."/>
            <person name="Jaffe D.B."/>
            <person name="Jagadeeshan S."/>
            <person name="Jeck W.R."/>
            <person name="Johnson J."/>
            <person name="Jones C.D."/>
            <person name="Jordan W.C."/>
            <person name="Karpen G.H."/>
            <person name="Kataoka E."/>
            <person name="Keightley P.D."/>
            <person name="Kheradpour P."/>
            <person name="Kirkness E.F."/>
            <person name="Koerich L.B."/>
            <person name="Kristiansen K."/>
            <person name="Kudrna D."/>
            <person name="Kulathinal R.J."/>
            <person name="Kumar S."/>
            <person name="Kwok R."/>
            <person name="Lander E."/>
            <person name="Langley C.H."/>
            <person name="Lapoint R."/>
            <person name="Lazzaro B.P."/>
            <person name="Lee S.J."/>
            <person name="Levesque L."/>
            <person name="Li R."/>
            <person name="Lin C.F."/>
            <person name="Lin M.F."/>
            <person name="Lindblad-Toh K."/>
            <person name="Llopart A."/>
            <person name="Long M."/>
            <person name="Low L."/>
            <person name="Lozovsky E."/>
            <person name="Lu J."/>
            <person name="Luo M."/>
            <person name="Machado C.A."/>
            <person name="Makalowski W."/>
            <person name="Marzo M."/>
            <person name="Matsuda M."/>
            <person name="Matzkin L."/>
            <person name="McAllister B."/>
            <person name="McBride C.S."/>
            <person name="McKernan B."/>
            <person name="McKernan K."/>
            <person name="Mendez-Lago M."/>
            <person name="Minx P."/>
            <person name="Mollenhauer M.U."/>
            <person name="Montooth K."/>
            <person name="Mount S.M."/>
            <person name="Mu X."/>
            <person name="Myers E."/>
            <person name="Negre B."/>
            <person name="Newfeld S."/>
            <person name="Nielsen R."/>
            <person name="Noor M.A."/>
            <person name="O'Grady P."/>
            <person name="Pachter L."/>
            <person name="Papaceit M."/>
            <person name="Parisi M.J."/>
            <person name="Parisi M."/>
            <person name="Parts L."/>
            <person name="Pedersen J.S."/>
            <person name="Pesole G."/>
            <person name="Phillippy A.M."/>
            <person name="Ponting C.P."/>
            <person name="Pop M."/>
            <person name="Porcelli D."/>
            <person name="Powell J.R."/>
            <person name="Prohaska S."/>
            <person name="Pruitt K."/>
            <person name="Puig M."/>
            <person name="Quesneville H."/>
            <person name="Ram K.R."/>
            <person name="Rand D."/>
            <person name="Rasmussen M.D."/>
            <person name="Reed L.K."/>
            <person name="Reenan R."/>
            <person name="Reily A."/>
            <person name="Remington K.A."/>
            <person name="Rieger T.T."/>
            <person name="Ritchie M.G."/>
            <person name="Robin C."/>
            <person name="Rogers Y.H."/>
            <person name="Rohde C."/>
            <person name="Rozas J."/>
            <person name="Rubenfield M.J."/>
            <person name="Ruiz A."/>
            <person name="Russo S."/>
            <person name="Salzberg S.L."/>
            <person name="Sanchez-Gracia A."/>
            <person name="Saranga D.J."/>
            <person name="Sato H."/>
            <person name="Schaeffer S.W."/>
            <person name="Schatz M.C."/>
            <person name="Schlenke T."/>
            <person name="Schwartz R."/>
            <person name="Segarra C."/>
            <person name="Singh R.S."/>
            <person name="Sirot L."/>
            <person name="Sirota M."/>
            <person name="Sisneros N.B."/>
            <person name="Smith C.D."/>
            <person name="Smith T.F."/>
            <person name="Spieth J."/>
            <person name="Stage D.E."/>
            <person name="Stark A."/>
            <person name="Stephan W."/>
            <person name="Strausberg R.L."/>
            <person name="Strempel S."/>
            <person name="Sturgill D."/>
            <person name="Sutton G."/>
            <person name="Sutton G.G."/>
            <person name="Tao W."/>
            <person name="Teichmann S."/>
            <person name="Tobari Y.N."/>
            <person name="Tomimura Y."/>
            <person name="Tsolas J.M."/>
            <person name="Valente V.L."/>
            <person name="Venter E."/>
            <person name="Venter J.C."/>
            <person name="Vicario S."/>
            <person name="Vieira F.G."/>
            <person name="Vilella A.J."/>
            <person name="Villasante A."/>
            <person name="Walenz B."/>
            <person name="Wang J."/>
            <person name="Wasserman M."/>
            <person name="Watts T."/>
            <person name="Wilson D."/>
            <person name="Wilson R.K."/>
            <person name="Wing R.A."/>
            <person name="Wolfner M.F."/>
            <person name="Wong A."/>
            <person name="Wong G.K."/>
            <person name="Wu C.I."/>
            <person name="Wu G."/>
            <person name="Yamamoto D."/>
            <person name="Yang H.P."/>
            <person name="Yang S.P."/>
            <person name="Yorke J.A."/>
            <person name="Yoshida K."/>
            <person name="Zdobnov E."/>
            <person name="Zhang P."/>
            <person name="Zhang Y."/>
            <person name="Zimin A.V."/>
            <person name="Baldwin J."/>
            <person name="Abdouelleil A."/>
            <person name="Abdulkadir J."/>
            <person name="Abebe A."/>
            <person name="Abera B."/>
            <person name="Abreu J."/>
            <person name="Acer S.C."/>
            <person name="Aftuck L."/>
            <person name="Alexander A."/>
            <person name="An P."/>
            <person name="Anderson E."/>
            <person name="Anderson S."/>
            <person name="Arachi H."/>
            <person name="Azer M."/>
            <person name="Bachantsang P."/>
            <person name="Barry A."/>
            <person name="Bayul T."/>
            <person name="Berlin A."/>
            <person name="Bessette D."/>
            <person name="Bloom T."/>
            <person name="Blye J."/>
            <person name="Boguslavskiy L."/>
            <person name="Bonnet C."/>
            <person name="Boukhgalter B."/>
            <person name="Bourzgui I."/>
            <person name="Brown A."/>
            <person name="Cahill P."/>
            <person name="Channer S."/>
            <person name="Cheshatsang Y."/>
            <person name="Chuda L."/>
            <person name="Citroen M."/>
            <person name="Collymore A."/>
            <person name="Cooke P."/>
            <person name="Costello M."/>
            <person name="D'Aco K."/>
            <person name="Daza R."/>
            <person name="De Haan G."/>
            <person name="DeGray S."/>
            <person name="DeMaso C."/>
            <person name="Dhargay N."/>
            <person name="Dooley K."/>
            <person name="Dooley E."/>
            <person name="Doricent M."/>
            <person name="Dorje P."/>
            <person name="Dorjee K."/>
            <person name="Dupes A."/>
            <person name="Elong R."/>
            <person name="Falk J."/>
            <person name="Farina A."/>
            <person name="Faro S."/>
            <person name="Ferguson D."/>
            <person name="Fisher S."/>
            <person name="Foley C.D."/>
            <person name="Franke A."/>
            <person name="Friedrich D."/>
            <person name="Gadbois L."/>
            <person name="Gearin G."/>
            <person name="Gearin C.R."/>
            <person name="Giannoukos G."/>
            <person name="Goode T."/>
            <person name="Graham J."/>
            <person name="Grandbois E."/>
            <person name="Grewal S."/>
            <person name="Gyaltsen K."/>
            <person name="Hafez N."/>
            <person name="Hagos B."/>
            <person name="Hall J."/>
            <person name="Henson C."/>
            <person name="Hollinger A."/>
            <person name="Honan T."/>
            <person name="Huard M.D."/>
            <person name="Hughes L."/>
            <person name="Hurhula B."/>
            <person name="Husby M.E."/>
            <person name="Kamat A."/>
            <person name="Kanga B."/>
            <person name="Kashin S."/>
            <person name="Khazanovich D."/>
            <person name="Kisner P."/>
            <person name="Lance K."/>
            <person name="Lara M."/>
            <person name="Lee W."/>
            <person name="Lennon N."/>
            <person name="Letendre F."/>
            <person name="LeVine R."/>
            <person name="Lipovsky A."/>
            <person name="Liu X."/>
            <person name="Liu J."/>
            <person name="Liu S."/>
            <person name="Lokyitsang T."/>
            <person name="Lokyitsang Y."/>
            <person name="Lubonja R."/>
            <person name="Lui A."/>
            <person name="MacDonald P."/>
            <person name="Magnisalis V."/>
            <person name="Maru K."/>
            <person name="Matthews C."/>
            <person name="McCusker W."/>
            <person name="McDonough S."/>
            <person name="Mehta T."/>
            <person name="Meldrim J."/>
            <person name="Meneus L."/>
            <person name="Mihai O."/>
            <person name="Mihalev A."/>
            <person name="Mihova T."/>
            <person name="Mittelman R."/>
            <person name="Mlenga V."/>
            <person name="Montmayeur A."/>
            <person name="Mulrain L."/>
            <person name="Navidi A."/>
            <person name="Naylor J."/>
            <person name="Negash T."/>
            <person name="Nguyen T."/>
            <person name="Nguyen N."/>
            <person name="Nicol R."/>
            <person name="Norbu C."/>
            <person name="Norbu N."/>
            <person name="Novod N."/>
            <person name="O'Neill B."/>
            <person name="Osman S."/>
            <person name="Markiewicz E."/>
            <person name="Oyono O.L."/>
            <person name="Patti C."/>
            <person name="Phunkhang P."/>
            <person name="Pierre F."/>
            <person name="Priest M."/>
            <person name="Raghuraman S."/>
            <person name="Rege F."/>
            <person name="Reyes R."/>
            <person name="Rise C."/>
            <person name="Rogov P."/>
            <person name="Ross K."/>
            <person name="Ryan E."/>
            <person name="Settipalli S."/>
            <person name="Shea T."/>
            <person name="Sherpa N."/>
            <person name="Shi L."/>
            <person name="Shih D."/>
            <person name="Sparrow T."/>
            <person name="Spaulding J."/>
            <person name="Stalker J."/>
            <person name="Stange-Thomann N."/>
            <person name="Stavropoulos S."/>
            <person name="Stone C."/>
            <person name="Strader C."/>
            <person name="Tesfaye S."/>
            <person name="Thomson T."/>
            <person name="Thoulutsang Y."/>
            <person name="Thoulutsang D."/>
            <person name="Topham K."/>
            <person name="Topping I."/>
            <person name="Tsamla T."/>
            <person name="Vassiliev H."/>
            <person name="Vo A."/>
            <person name="Wangchuk T."/>
            <person name="Wangdi T."/>
            <person name="Weiand M."/>
            <person name="Wilkinson J."/>
            <person name="Wilson A."/>
            <person name="Yadav S."/>
            <person name="Young G."/>
            <person name="Yu Q."/>
            <person name="Zembek L."/>
            <person name="Zhong D."/>
            <person name="Zimmer A."/>
            <person name="Zwirko Z."/>
            <person name="Jaffe D.B."/>
            <person name="Alvarez P."/>
            <person name="Brockman W."/>
            <person name="Butler J."/>
            <person name="Chin C."/>
            <person name="Gnerre S."/>
            <person name="Grabherr M."/>
            <person name="Kleber M."/>
            <person name="Mauceli E."/>
            <person name="MacCallum I."/>
        </authorList>
    </citation>
    <scope>NUCLEOTIDE SEQUENCE [LARGE SCALE GENOMIC DNA]</scope>
    <source>
        <strain evidence="12">Tucson 14024-0371.13</strain>
    </source>
</reference>
<keyword evidence="7 9" id="KW-1133">Transmembrane helix</keyword>
<keyword evidence="11" id="KW-0378">Hydrolase</keyword>
<evidence type="ECO:0000256" key="9">
    <source>
        <dbReference type="SAM" id="Phobius"/>
    </source>
</evidence>
<comment type="subcellular location">
    <subcellularLocation>
        <location evidence="1">Membrane</location>
        <topology evidence="1">Multi-pass membrane protein</topology>
    </subcellularLocation>
</comment>
<dbReference type="InterPro" id="IPR027417">
    <property type="entry name" value="P-loop_NTPase"/>
</dbReference>
<proteinExistence type="inferred from homology"/>
<dbReference type="PANTHER" id="PTHR48041:SF118">
    <property type="entry name" value="ATP-BINDING CASSETTE TRANSPORTER (ABC TRANSPORTER) FAMILY G MEMBER 16"/>
    <property type="match status" value="1"/>
</dbReference>
<dbReference type="SMART" id="SM00382">
    <property type="entry name" value="AAA"/>
    <property type="match status" value="1"/>
</dbReference>
<keyword evidence="12" id="KW-1185">Reference proteome</keyword>
<dbReference type="OrthoDB" id="66620at2759"/>
<comment type="similarity">
    <text evidence="2">Belongs to the ABC transporter superfamily. ABCG family. Eye pigment precursor importer (TC 3.A.1.204) subfamily.</text>
</comment>
<evidence type="ECO:0000313" key="12">
    <source>
        <dbReference type="Proteomes" id="UP000007801"/>
    </source>
</evidence>
<dbReference type="FunFam" id="3.40.50.300:FF:001276">
    <property type="entry name" value="Uncharacterized protein, isoform A"/>
    <property type="match status" value="1"/>
</dbReference>
<dbReference type="PANTHER" id="PTHR48041">
    <property type="entry name" value="ABC TRANSPORTER G FAMILY MEMBER 28"/>
    <property type="match status" value="1"/>
</dbReference>
<dbReference type="PROSITE" id="PS50893">
    <property type="entry name" value="ABC_TRANSPORTER_2"/>
    <property type="match status" value="1"/>
</dbReference>
<dbReference type="EC" id="3.6.1.3" evidence="11"/>
<dbReference type="Pfam" id="PF01061">
    <property type="entry name" value="ABC2_membrane"/>
    <property type="match status" value="1"/>
</dbReference>
<dbReference type="InterPro" id="IPR003439">
    <property type="entry name" value="ABC_transporter-like_ATP-bd"/>
</dbReference>
<evidence type="ECO:0000256" key="5">
    <source>
        <dbReference type="ARBA" id="ARBA00022741"/>
    </source>
</evidence>
<dbReference type="GeneID" id="6498496"/>
<dbReference type="SUPFAM" id="SSF52540">
    <property type="entry name" value="P-loop containing nucleoside triphosphate hydrolases"/>
    <property type="match status" value="1"/>
</dbReference>
<dbReference type="SMR" id="A0A0N8NZB1"/>
<evidence type="ECO:0000256" key="6">
    <source>
        <dbReference type="ARBA" id="ARBA00022840"/>
    </source>
</evidence>
<keyword evidence="4 9" id="KW-0812">Transmembrane</keyword>
<dbReference type="InterPro" id="IPR043926">
    <property type="entry name" value="ABCG_dom"/>
</dbReference>
<organism evidence="11 12">
    <name type="scientific">Drosophila ananassae</name>
    <name type="common">Fruit fly</name>
    <dbReference type="NCBI Taxonomy" id="7217"/>
    <lineage>
        <taxon>Eukaryota</taxon>
        <taxon>Metazoa</taxon>
        <taxon>Ecdysozoa</taxon>
        <taxon>Arthropoda</taxon>
        <taxon>Hexapoda</taxon>
        <taxon>Insecta</taxon>
        <taxon>Pterygota</taxon>
        <taxon>Neoptera</taxon>
        <taxon>Endopterygota</taxon>
        <taxon>Diptera</taxon>
        <taxon>Brachycera</taxon>
        <taxon>Muscomorpha</taxon>
        <taxon>Ephydroidea</taxon>
        <taxon>Drosophilidae</taxon>
        <taxon>Drosophila</taxon>
        <taxon>Sophophora</taxon>
    </lineage>
</organism>
<dbReference type="InterPro" id="IPR013525">
    <property type="entry name" value="ABC2_TM"/>
</dbReference>
<evidence type="ECO:0000313" key="11">
    <source>
        <dbReference type="EMBL" id="KPU73828.1"/>
    </source>
</evidence>
<dbReference type="InterPro" id="IPR003593">
    <property type="entry name" value="AAA+_ATPase"/>
</dbReference>
<gene>
    <name evidence="11" type="primary">Dana\GF15690</name>
    <name evidence="11" type="synonym">dana_GLEANR_16453</name>
    <name evidence="11" type="ORF">GF15690</name>
</gene>
<protein>
    <submittedName>
        <fullName evidence="11">Uncharacterized protein, isoform C</fullName>
        <ecNumber evidence="11">3.6.1.3</ecNumber>
    </submittedName>
</protein>
<name>A0A0N8NZB1_DROAN</name>
<evidence type="ECO:0000256" key="7">
    <source>
        <dbReference type="ARBA" id="ARBA00022989"/>
    </source>
</evidence>
<dbReference type="Pfam" id="PF00005">
    <property type="entry name" value="ABC_tran"/>
    <property type="match status" value="1"/>
</dbReference>
<dbReference type="GO" id="GO:0016887">
    <property type="term" value="F:ATP hydrolysis activity"/>
    <property type="evidence" value="ECO:0007669"/>
    <property type="project" value="InterPro"/>
</dbReference>
<keyword evidence="3" id="KW-0813">Transport</keyword>
<keyword evidence="8 9" id="KW-0472">Membrane</keyword>
<evidence type="ECO:0000256" key="1">
    <source>
        <dbReference type="ARBA" id="ARBA00004141"/>
    </source>
</evidence>
<dbReference type="AlphaFoldDB" id="A0A0N8NZB1"/>
<evidence type="ECO:0000256" key="8">
    <source>
        <dbReference type="ARBA" id="ARBA00023136"/>
    </source>
</evidence>
<accession>A0A0N8NZB1</accession>
<feature type="transmembrane region" description="Helical" evidence="9">
    <location>
        <begin position="381"/>
        <end position="408"/>
    </location>
</feature>
<keyword evidence="6" id="KW-0067">ATP-binding</keyword>
<feature type="transmembrane region" description="Helical" evidence="9">
    <location>
        <begin position="429"/>
        <end position="455"/>
    </location>
</feature>
<evidence type="ECO:0000256" key="2">
    <source>
        <dbReference type="ARBA" id="ARBA00005814"/>
    </source>
</evidence>